<accession>X0T619</accession>
<sequence length="77" mass="9157">MIVGKILRQVQPSKQIFEITYISIIKMSNKKLPKKHMVVLKDVSNNMFIIEEYDILEKAIQNKEWDILEDCVIKDYD</sequence>
<organism evidence="1">
    <name type="scientific">marine sediment metagenome</name>
    <dbReference type="NCBI Taxonomy" id="412755"/>
    <lineage>
        <taxon>unclassified sequences</taxon>
        <taxon>metagenomes</taxon>
        <taxon>ecological metagenomes</taxon>
    </lineage>
</organism>
<proteinExistence type="predicted"/>
<dbReference type="AlphaFoldDB" id="X0T619"/>
<reference evidence="1" key="1">
    <citation type="journal article" date="2014" name="Front. Microbiol.">
        <title>High frequency of phylogenetically diverse reductive dehalogenase-homologous genes in deep subseafloor sedimentary metagenomes.</title>
        <authorList>
            <person name="Kawai M."/>
            <person name="Futagami T."/>
            <person name="Toyoda A."/>
            <person name="Takaki Y."/>
            <person name="Nishi S."/>
            <person name="Hori S."/>
            <person name="Arai W."/>
            <person name="Tsubouchi T."/>
            <person name="Morono Y."/>
            <person name="Uchiyama I."/>
            <person name="Ito T."/>
            <person name="Fujiyama A."/>
            <person name="Inagaki F."/>
            <person name="Takami H."/>
        </authorList>
    </citation>
    <scope>NUCLEOTIDE SEQUENCE</scope>
    <source>
        <strain evidence="1">Expedition CK06-06</strain>
    </source>
</reference>
<gene>
    <name evidence="1" type="ORF">S01H1_12902</name>
</gene>
<name>X0T619_9ZZZZ</name>
<comment type="caution">
    <text evidence="1">The sequence shown here is derived from an EMBL/GenBank/DDBJ whole genome shotgun (WGS) entry which is preliminary data.</text>
</comment>
<evidence type="ECO:0000313" key="1">
    <source>
        <dbReference type="EMBL" id="GAF71495.1"/>
    </source>
</evidence>
<protein>
    <submittedName>
        <fullName evidence="1">Uncharacterized protein</fullName>
    </submittedName>
</protein>
<dbReference type="EMBL" id="BARS01006634">
    <property type="protein sequence ID" value="GAF71495.1"/>
    <property type="molecule type" value="Genomic_DNA"/>
</dbReference>